<feature type="compositionally biased region" description="Basic and acidic residues" evidence="2">
    <location>
        <begin position="238"/>
        <end position="249"/>
    </location>
</feature>
<feature type="compositionally biased region" description="Basic residues" evidence="2">
    <location>
        <begin position="191"/>
        <end position="213"/>
    </location>
</feature>
<dbReference type="Proteomes" id="UP001367676">
    <property type="component" value="Unassembled WGS sequence"/>
</dbReference>
<evidence type="ECO:0000259" key="3">
    <source>
        <dbReference type="SMART" id="SM01083"/>
    </source>
</evidence>
<dbReference type="Pfam" id="PF10197">
    <property type="entry name" value="Cir_N"/>
    <property type="match status" value="1"/>
</dbReference>
<gene>
    <name evidence="4" type="ORF">V9T40_005803</name>
</gene>
<feature type="region of interest" description="Disordered" evidence="2">
    <location>
        <begin position="267"/>
        <end position="294"/>
    </location>
</feature>
<organism evidence="4 5">
    <name type="scientific">Parthenolecanium corni</name>
    <dbReference type="NCBI Taxonomy" id="536013"/>
    <lineage>
        <taxon>Eukaryota</taxon>
        <taxon>Metazoa</taxon>
        <taxon>Ecdysozoa</taxon>
        <taxon>Arthropoda</taxon>
        <taxon>Hexapoda</taxon>
        <taxon>Insecta</taxon>
        <taxon>Pterygota</taxon>
        <taxon>Neoptera</taxon>
        <taxon>Paraneoptera</taxon>
        <taxon>Hemiptera</taxon>
        <taxon>Sternorrhyncha</taxon>
        <taxon>Coccoidea</taxon>
        <taxon>Coccidae</taxon>
        <taxon>Parthenolecanium</taxon>
    </lineage>
</organism>
<evidence type="ECO:0000313" key="4">
    <source>
        <dbReference type="EMBL" id="KAK7604617.1"/>
    </source>
</evidence>
<keyword evidence="5" id="KW-1185">Reference proteome</keyword>
<comment type="caution">
    <text evidence="4">The sequence shown here is derived from an EMBL/GenBank/DDBJ whole genome shotgun (WGS) entry which is preliminary data.</text>
</comment>
<dbReference type="EMBL" id="JBBCAQ010000003">
    <property type="protein sequence ID" value="KAK7604617.1"/>
    <property type="molecule type" value="Genomic_DNA"/>
</dbReference>
<dbReference type="AlphaFoldDB" id="A0AAN9TVP2"/>
<feature type="coiled-coil region" evidence="1">
    <location>
        <begin position="13"/>
        <end position="53"/>
    </location>
</feature>
<dbReference type="InterPro" id="IPR019339">
    <property type="entry name" value="CIR_N_dom"/>
</dbReference>
<keyword evidence="1" id="KW-0175">Coiled coil</keyword>
<proteinExistence type="predicted"/>
<feature type="domain" description="CBF1-interacting co-repressor CIR N-terminal" evidence="3">
    <location>
        <begin position="8"/>
        <end position="44"/>
    </location>
</feature>
<dbReference type="PANTHER" id="PTHR22093:SF0">
    <property type="entry name" value="LEUKOCYTE RECEPTOR CLUSTER MEMBER 1"/>
    <property type="match status" value="1"/>
</dbReference>
<evidence type="ECO:0000313" key="5">
    <source>
        <dbReference type="Proteomes" id="UP001367676"/>
    </source>
</evidence>
<feature type="region of interest" description="Disordered" evidence="2">
    <location>
        <begin position="183"/>
        <end position="249"/>
    </location>
</feature>
<dbReference type="InterPro" id="IPR039875">
    <property type="entry name" value="LENG1-like"/>
</dbReference>
<sequence>MNILPKKRWHVRNRENIARVRKDEAEAAEAEKEKERRKRLADQEAKIELMRQQTRQKYNLTVDSEPVIKPPSNDDVCPEHINFFKDLEEGAVVTNAKNEEHEKEIKDEKEKYEKQIGYLTYLGQDTNEATGKVSWYNVPRSTLTTTDDNENDVKKKSKLDPICVYKHLFNKYKFTPKKALEKPKLDDLKSSKKTKKHKKHKKHKSNHKKHRRGSSSESSSSDSSSSNDSSKKMAQLRILREQRLKREREEKLRAEKLLAKMRGEVVVEKEPEPPKFEQKYNSQFNPHLARQNAK</sequence>
<name>A0AAN9TVP2_9HEMI</name>
<evidence type="ECO:0000256" key="2">
    <source>
        <dbReference type="SAM" id="MobiDB-lite"/>
    </source>
</evidence>
<reference evidence="4 5" key="1">
    <citation type="submission" date="2024-03" db="EMBL/GenBank/DDBJ databases">
        <title>Adaptation during the transition from Ophiocordyceps entomopathogen to insect associate is accompanied by gene loss and intensified selection.</title>
        <authorList>
            <person name="Ward C.M."/>
            <person name="Onetto C.A."/>
            <person name="Borneman A.R."/>
        </authorList>
    </citation>
    <scope>NUCLEOTIDE SEQUENCE [LARGE SCALE GENOMIC DNA]</scope>
    <source>
        <strain evidence="4">AWRI1</strain>
        <tissue evidence="4">Single Adult Female</tissue>
    </source>
</reference>
<dbReference type="SMART" id="SM01083">
    <property type="entry name" value="Cir_N"/>
    <property type="match status" value="1"/>
</dbReference>
<dbReference type="PANTHER" id="PTHR22093">
    <property type="entry name" value="LEUKOCYTE RECEPTOR CLUSTER LRC MEMBER 1"/>
    <property type="match status" value="1"/>
</dbReference>
<feature type="compositionally biased region" description="Basic and acidic residues" evidence="2">
    <location>
        <begin position="267"/>
        <end position="278"/>
    </location>
</feature>
<evidence type="ECO:0000256" key="1">
    <source>
        <dbReference type="SAM" id="Coils"/>
    </source>
</evidence>
<accession>A0AAN9TVP2</accession>
<protein>
    <recommendedName>
        <fullName evidence="3">CBF1-interacting co-repressor CIR N-terminal domain-containing protein</fullName>
    </recommendedName>
</protein>
<feature type="compositionally biased region" description="Low complexity" evidence="2">
    <location>
        <begin position="215"/>
        <end position="228"/>
    </location>
</feature>